<dbReference type="EMBL" id="SMTL01000002">
    <property type="protein sequence ID" value="TDK37383.1"/>
    <property type="molecule type" value="Genomic_DNA"/>
</dbReference>
<dbReference type="Proteomes" id="UP000295238">
    <property type="component" value="Unassembled WGS sequence"/>
</dbReference>
<dbReference type="EC" id="2.7.1.25" evidence="4"/>
<keyword evidence="9" id="KW-0547">Nucleotide-binding</keyword>
<dbReference type="SUPFAM" id="SSF50465">
    <property type="entry name" value="EF-Tu/eEF-1alpha/eIF2-gamma C-terminal domain"/>
    <property type="match status" value="1"/>
</dbReference>
<dbReference type="InterPro" id="IPR009001">
    <property type="entry name" value="Transl_elong_EF1A/Init_IF2_C"/>
</dbReference>
<comment type="function">
    <text evidence="12">Proposed to provide activated sulfate for transfer to Nod factor. ATP sulfurylase may be the GTPase, regulating ATP sulfurylase activity.</text>
</comment>
<evidence type="ECO:0000256" key="10">
    <source>
        <dbReference type="ARBA" id="ARBA00022840"/>
    </source>
</evidence>
<dbReference type="Pfam" id="PF00009">
    <property type="entry name" value="GTP_EFTU"/>
    <property type="match status" value="1"/>
</dbReference>
<accession>A0A4R5UKQ9</accession>
<dbReference type="GO" id="GO:0003924">
    <property type="term" value="F:GTPase activity"/>
    <property type="evidence" value="ECO:0007669"/>
    <property type="project" value="InterPro"/>
</dbReference>
<dbReference type="GO" id="GO:0005524">
    <property type="term" value="F:ATP binding"/>
    <property type="evidence" value="ECO:0007669"/>
    <property type="project" value="UniProtKB-KW"/>
</dbReference>
<name>A0A4R5UKQ9_9HYPH</name>
<dbReference type="SUPFAM" id="SSF52540">
    <property type="entry name" value="P-loop containing nucleoside triphosphate hydrolases"/>
    <property type="match status" value="1"/>
</dbReference>
<dbReference type="InterPro" id="IPR044139">
    <property type="entry name" value="CysN_NoDQ_III"/>
</dbReference>
<dbReference type="InterPro" id="IPR031157">
    <property type="entry name" value="G_TR_CS"/>
</dbReference>
<dbReference type="RefSeq" id="WP_133316150.1">
    <property type="nucleotide sequence ID" value="NZ_SMTL01000002.1"/>
</dbReference>
<dbReference type="InterPro" id="IPR050100">
    <property type="entry name" value="TRAFAC_GTPase_members"/>
</dbReference>
<dbReference type="GO" id="GO:0004781">
    <property type="term" value="F:sulfate adenylyltransferase (ATP) activity"/>
    <property type="evidence" value="ECO:0007669"/>
    <property type="project" value="UniProtKB-EC"/>
</dbReference>
<reference evidence="16 17" key="1">
    <citation type="submission" date="2019-03" db="EMBL/GenBank/DDBJ databases">
        <title>Rhizobium sp. nov., an bacterium isolated from biocrust in Mu Us Desert.</title>
        <authorList>
            <person name="Lixiong L."/>
        </authorList>
    </citation>
    <scope>NUCLEOTIDE SEQUENCE [LARGE SCALE GENOMIC DNA]</scope>
    <source>
        <strain evidence="16 17">SPY-1</strain>
    </source>
</reference>
<protein>
    <recommendedName>
        <fullName evidence="6">Bifunctional enzyme NodQ</fullName>
        <ecNumber evidence="4">2.7.1.25</ecNumber>
        <ecNumber evidence="5">2.7.7.4</ecNumber>
    </recommendedName>
    <alternativeName>
        <fullName evidence="13">Nodulation protein Q</fullName>
    </alternativeName>
</protein>
<comment type="subunit">
    <text evidence="3">Sulfate-activating enzymes, NodP and NodQ, may be physically associated.</text>
</comment>
<evidence type="ECO:0000256" key="7">
    <source>
        <dbReference type="ARBA" id="ARBA00022679"/>
    </source>
</evidence>
<dbReference type="InterPro" id="IPR041757">
    <property type="entry name" value="CysN_GTP-bd"/>
</dbReference>
<dbReference type="InterPro" id="IPR009000">
    <property type="entry name" value="Transl_B-barrel_sf"/>
</dbReference>
<dbReference type="CDD" id="cd04166">
    <property type="entry name" value="CysN_ATPS"/>
    <property type="match status" value="1"/>
</dbReference>
<dbReference type="AlphaFoldDB" id="A0A4R5UKQ9"/>
<feature type="domain" description="Tr-type G" evidence="15">
    <location>
        <begin position="30"/>
        <end position="244"/>
    </location>
</feature>
<dbReference type="EC" id="2.7.7.4" evidence="5"/>
<dbReference type="InterPro" id="IPR000795">
    <property type="entry name" value="T_Tr_GTP-bd_dom"/>
</dbReference>
<evidence type="ECO:0000259" key="15">
    <source>
        <dbReference type="PROSITE" id="PS51722"/>
    </source>
</evidence>
<evidence type="ECO:0000313" key="16">
    <source>
        <dbReference type="EMBL" id="TDK37383.1"/>
    </source>
</evidence>
<dbReference type="PANTHER" id="PTHR23115">
    <property type="entry name" value="TRANSLATION FACTOR"/>
    <property type="match status" value="1"/>
</dbReference>
<dbReference type="NCBIfam" id="NF003478">
    <property type="entry name" value="PRK05124.1"/>
    <property type="match status" value="1"/>
</dbReference>
<organism evidence="16 17">
    <name type="scientific">Rhizobium deserti</name>
    <dbReference type="NCBI Taxonomy" id="2547961"/>
    <lineage>
        <taxon>Bacteria</taxon>
        <taxon>Pseudomonadati</taxon>
        <taxon>Pseudomonadota</taxon>
        <taxon>Alphaproteobacteria</taxon>
        <taxon>Hyphomicrobiales</taxon>
        <taxon>Rhizobiaceae</taxon>
        <taxon>Rhizobium/Agrobacterium group</taxon>
        <taxon>Rhizobium</taxon>
    </lineage>
</organism>
<gene>
    <name evidence="16" type="primary">cysN</name>
    <name evidence="16" type="ORF">E2F50_10975</name>
</gene>
<dbReference type="OrthoDB" id="9804504at2"/>
<evidence type="ECO:0000256" key="5">
    <source>
        <dbReference type="ARBA" id="ARBA00012391"/>
    </source>
</evidence>
<keyword evidence="7 16" id="KW-0808">Transferase</keyword>
<comment type="catalytic activity">
    <reaction evidence="14">
        <text>sulfate + ATP + H(+) = adenosine 5'-phosphosulfate + diphosphate</text>
        <dbReference type="Rhea" id="RHEA:18133"/>
        <dbReference type="ChEBI" id="CHEBI:15378"/>
        <dbReference type="ChEBI" id="CHEBI:16189"/>
        <dbReference type="ChEBI" id="CHEBI:30616"/>
        <dbReference type="ChEBI" id="CHEBI:33019"/>
        <dbReference type="ChEBI" id="CHEBI:58243"/>
        <dbReference type="EC" id="2.7.7.4"/>
    </reaction>
</comment>
<dbReference type="GO" id="GO:0005525">
    <property type="term" value="F:GTP binding"/>
    <property type="evidence" value="ECO:0007669"/>
    <property type="project" value="UniProtKB-KW"/>
</dbReference>
<dbReference type="CDD" id="cd04095">
    <property type="entry name" value="CysN_NoDQ_III"/>
    <property type="match status" value="1"/>
</dbReference>
<dbReference type="InterPro" id="IPR044138">
    <property type="entry name" value="CysN_II"/>
</dbReference>
<evidence type="ECO:0000256" key="8">
    <source>
        <dbReference type="ARBA" id="ARBA00022695"/>
    </source>
</evidence>
<dbReference type="SUPFAM" id="SSF50447">
    <property type="entry name" value="Translation proteins"/>
    <property type="match status" value="1"/>
</dbReference>
<keyword evidence="11" id="KW-0342">GTP-binding</keyword>
<dbReference type="CDD" id="cd03695">
    <property type="entry name" value="CysN_NodQ_II"/>
    <property type="match status" value="1"/>
</dbReference>
<dbReference type="Pfam" id="PF22594">
    <property type="entry name" value="GTP-eEF1A_C"/>
    <property type="match status" value="1"/>
</dbReference>
<evidence type="ECO:0000256" key="1">
    <source>
        <dbReference type="ARBA" id="ARBA00001823"/>
    </source>
</evidence>
<dbReference type="PROSITE" id="PS00301">
    <property type="entry name" value="G_TR_1"/>
    <property type="match status" value="1"/>
</dbReference>
<dbReference type="Gene3D" id="3.40.50.300">
    <property type="entry name" value="P-loop containing nucleotide triphosphate hydrolases"/>
    <property type="match status" value="1"/>
</dbReference>
<dbReference type="PROSITE" id="PS51722">
    <property type="entry name" value="G_TR_2"/>
    <property type="match status" value="1"/>
</dbReference>
<evidence type="ECO:0000256" key="14">
    <source>
        <dbReference type="ARBA" id="ARBA00049370"/>
    </source>
</evidence>
<evidence type="ECO:0000256" key="11">
    <source>
        <dbReference type="ARBA" id="ARBA00023134"/>
    </source>
</evidence>
<dbReference type="FunFam" id="3.40.50.300:FF:000119">
    <property type="entry name" value="Sulfate adenylyltransferase subunit 1"/>
    <property type="match status" value="1"/>
</dbReference>
<comment type="function">
    <text evidence="2">APS kinase catalyzes the synthesis of activated sulfate.</text>
</comment>
<evidence type="ECO:0000256" key="9">
    <source>
        <dbReference type="ARBA" id="ARBA00022741"/>
    </source>
</evidence>
<dbReference type="GO" id="GO:0006790">
    <property type="term" value="P:sulfur compound metabolic process"/>
    <property type="evidence" value="ECO:0007669"/>
    <property type="project" value="InterPro"/>
</dbReference>
<evidence type="ECO:0000313" key="17">
    <source>
        <dbReference type="Proteomes" id="UP000295238"/>
    </source>
</evidence>
<keyword evidence="8 16" id="KW-0548">Nucleotidyltransferase</keyword>
<proteinExistence type="predicted"/>
<evidence type="ECO:0000256" key="4">
    <source>
        <dbReference type="ARBA" id="ARBA00012121"/>
    </source>
</evidence>
<sequence>MTVSAQSAPTPAASATILPFAEPLKGSRDTKPLRLITCGSVDDGKSTLIGRLLWDTKAVKEDQAVTLARDSGGQNDLGLPDFALLLDGLQAEREQGITIDVAYRYFATDRRAFIVADTPGHEQYTRNMATGASTADLAILLADARTGLLEQTRRHATIAALMGIRQFVLAVNKFDLVHYDRAIFDGISQDFRELAMSLGVRQITAIPMSALKGENVVYRADAAMPWYQGPTLVEALELATVRSTQAGGFRLPVQRVVRPGESFRGYQGTVSGGSVKPGDSVVILPSGTVANVKQIVTFDLVRNAAVAGDAITLVLDRQVDVARGDMIVSIDAQPMTGKDFEAQLVSLQPSGIEPGKRYWLKSGSRRQRVSVEPISQLELATGTWLPHASTLQMNAIGKVRLSFEEQAIFDPYDQNRSTGAFILIDPDTLNTVAGGMVTAKRSDLGSIEVRHEGQRVILSLPADLAEQIMASELFANRRDEAEIRHMTAAQAAELFSDAASDI</sequence>
<dbReference type="NCBIfam" id="TIGR02034">
    <property type="entry name" value="CysN"/>
    <property type="match status" value="1"/>
</dbReference>
<keyword evidence="17" id="KW-1185">Reference proteome</keyword>
<evidence type="ECO:0000256" key="2">
    <source>
        <dbReference type="ARBA" id="ARBA00002357"/>
    </source>
</evidence>
<dbReference type="InterPro" id="IPR054696">
    <property type="entry name" value="GTP-eEF1A_C"/>
</dbReference>
<dbReference type="Gene3D" id="2.40.30.10">
    <property type="entry name" value="Translation factors"/>
    <property type="match status" value="2"/>
</dbReference>
<evidence type="ECO:0000256" key="13">
    <source>
        <dbReference type="ARBA" id="ARBA00032986"/>
    </source>
</evidence>
<evidence type="ECO:0000256" key="12">
    <source>
        <dbReference type="ARBA" id="ARBA00024872"/>
    </source>
</evidence>
<dbReference type="InterPro" id="IPR027417">
    <property type="entry name" value="P-loop_NTPase"/>
</dbReference>
<evidence type="ECO:0000256" key="6">
    <source>
        <dbReference type="ARBA" id="ARBA00018372"/>
    </source>
</evidence>
<dbReference type="InterPro" id="IPR011779">
    <property type="entry name" value="SO4_adenylTrfase_lsu"/>
</dbReference>
<comment type="caution">
    <text evidence="16">The sequence shown here is derived from an EMBL/GenBank/DDBJ whole genome shotgun (WGS) entry which is preliminary data.</text>
</comment>
<keyword evidence="10" id="KW-0067">ATP-binding</keyword>
<dbReference type="GO" id="GO:0004020">
    <property type="term" value="F:adenylylsulfate kinase activity"/>
    <property type="evidence" value="ECO:0007669"/>
    <property type="project" value="UniProtKB-EC"/>
</dbReference>
<dbReference type="PRINTS" id="PR00315">
    <property type="entry name" value="ELONGATNFCT"/>
</dbReference>
<comment type="catalytic activity">
    <reaction evidence="1">
        <text>adenosine 5'-phosphosulfate + ATP = 3'-phosphoadenylyl sulfate + ADP + H(+)</text>
        <dbReference type="Rhea" id="RHEA:24152"/>
        <dbReference type="ChEBI" id="CHEBI:15378"/>
        <dbReference type="ChEBI" id="CHEBI:30616"/>
        <dbReference type="ChEBI" id="CHEBI:58243"/>
        <dbReference type="ChEBI" id="CHEBI:58339"/>
        <dbReference type="ChEBI" id="CHEBI:456216"/>
        <dbReference type="EC" id="2.7.1.25"/>
    </reaction>
</comment>
<evidence type="ECO:0000256" key="3">
    <source>
        <dbReference type="ARBA" id="ARBA00011760"/>
    </source>
</evidence>